<gene>
    <name evidence="3" type="ORF">AOZ06_20370</name>
</gene>
<feature type="transmembrane region" description="Helical" evidence="2">
    <location>
        <begin position="59"/>
        <end position="81"/>
    </location>
</feature>
<dbReference type="Proteomes" id="UP000063699">
    <property type="component" value="Chromosome"/>
</dbReference>
<dbReference type="EMBL" id="CP012752">
    <property type="protein sequence ID" value="ALG08953.1"/>
    <property type="molecule type" value="Genomic_DNA"/>
</dbReference>
<evidence type="ECO:0000256" key="2">
    <source>
        <dbReference type="SAM" id="Phobius"/>
    </source>
</evidence>
<proteinExistence type="predicted"/>
<reference evidence="3 4" key="1">
    <citation type="submission" date="2015-07" db="EMBL/GenBank/DDBJ databases">
        <title>Genome sequencing of Kibdelosporangium phytohabitans.</title>
        <authorList>
            <person name="Qin S."/>
            <person name="Xing K."/>
        </authorList>
    </citation>
    <scope>NUCLEOTIDE SEQUENCE [LARGE SCALE GENOMIC DNA]</scope>
    <source>
        <strain evidence="3 4">KLBMP1111</strain>
    </source>
</reference>
<keyword evidence="2" id="KW-0812">Transmembrane</keyword>
<protein>
    <recommendedName>
        <fullName evidence="5">DUF4878 domain-containing protein</fullName>
    </recommendedName>
</protein>
<feature type="region of interest" description="Disordered" evidence="1">
    <location>
        <begin position="1"/>
        <end position="51"/>
    </location>
</feature>
<dbReference type="SUPFAM" id="SSF81995">
    <property type="entry name" value="beta-sandwich domain of Sec23/24"/>
    <property type="match status" value="1"/>
</dbReference>
<dbReference type="STRING" id="860235.AOZ06_20370"/>
<keyword evidence="2" id="KW-0472">Membrane</keyword>
<evidence type="ECO:0000256" key="1">
    <source>
        <dbReference type="SAM" id="MobiDB-lite"/>
    </source>
</evidence>
<accession>A0A0N9I382</accession>
<evidence type="ECO:0000313" key="3">
    <source>
        <dbReference type="EMBL" id="ALG08953.1"/>
    </source>
</evidence>
<sequence>MVMTYPPQQPGPYGGQPDPYGQQPGWQDGYNQQQPAWGQQPNYGGFPGGQPPKKSKTGLIIGLVVAGVLVVGGGVTAIILLTGGDDNKSSTTAAETTQPGSGSDDSNPQSVVDRVIKAVDDKDAEAATATLCDPKKKSPAFELDKVKPSWTLKTSLNGKIRESAAGAFATLSIKVTETGKSSTNTLPLTLDMKQQDGKWCVTEAILNPRASSSSTARRPSSTSPTY</sequence>
<keyword evidence="4" id="KW-1185">Reference proteome</keyword>
<evidence type="ECO:0000313" key="4">
    <source>
        <dbReference type="Proteomes" id="UP000063699"/>
    </source>
</evidence>
<dbReference type="KEGG" id="kphy:AOZ06_20370"/>
<feature type="compositionally biased region" description="Polar residues" evidence="1">
    <location>
        <begin position="31"/>
        <end position="42"/>
    </location>
</feature>
<evidence type="ECO:0008006" key="5">
    <source>
        <dbReference type="Google" id="ProtNLM"/>
    </source>
</evidence>
<feature type="region of interest" description="Disordered" evidence="1">
    <location>
        <begin position="82"/>
        <end position="109"/>
    </location>
</feature>
<feature type="compositionally biased region" description="Low complexity" evidence="1">
    <location>
        <begin position="15"/>
        <end position="30"/>
    </location>
</feature>
<name>A0A0N9I382_9PSEU</name>
<feature type="compositionally biased region" description="Polar residues" evidence="1">
    <location>
        <begin position="89"/>
        <end position="109"/>
    </location>
</feature>
<keyword evidence="2" id="KW-1133">Transmembrane helix</keyword>
<organism evidence="3 4">
    <name type="scientific">Kibdelosporangium phytohabitans</name>
    <dbReference type="NCBI Taxonomy" id="860235"/>
    <lineage>
        <taxon>Bacteria</taxon>
        <taxon>Bacillati</taxon>
        <taxon>Actinomycetota</taxon>
        <taxon>Actinomycetes</taxon>
        <taxon>Pseudonocardiales</taxon>
        <taxon>Pseudonocardiaceae</taxon>
        <taxon>Kibdelosporangium</taxon>
    </lineage>
</organism>
<dbReference type="AlphaFoldDB" id="A0A0N9I382"/>